<reference evidence="5" key="1">
    <citation type="journal article" date="2022" name="bioRxiv">
        <title>Genomics of Preaxostyla Flagellates Illuminates Evolutionary Transitions and the Path Towards Mitochondrial Loss.</title>
        <authorList>
            <person name="Novak L.V.F."/>
            <person name="Treitli S.C."/>
            <person name="Pyrih J."/>
            <person name="Halakuc P."/>
            <person name="Pipaliya S.V."/>
            <person name="Vacek V."/>
            <person name="Brzon O."/>
            <person name="Soukal P."/>
            <person name="Eme L."/>
            <person name="Dacks J.B."/>
            <person name="Karnkowska A."/>
            <person name="Elias M."/>
            <person name="Hampl V."/>
        </authorList>
    </citation>
    <scope>NUCLEOTIDE SEQUENCE</scope>
    <source>
        <strain evidence="5">RCP-MX</strain>
    </source>
</reference>
<gene>
    <name evidence="5" type="ORF">PAPYR_1484</name>
</gene>
<comment type="cofactor">
    <cofactor evidence="1">
        <name>pyridoxal 5'-phosphate</name>
        <dbReference type="ChEBI" id="CHEBI:597326"/>
    </cofactor>
</comment>
<comment type="caution">
    <text evidence="5">The sequence shown here is derived from an EMBL/GenBank/DDBJ whole genome shotgun (WGS) entry which is preliminary data.</text>
</comment>
<evidence type="ECO:0000313" key="6">
    <source>
        <dbReference type="Proteomes" id="UP001141327"/>
    </source>
</evidence>
<evidence type="ECO:0000256" key="3">
    <source>
        <dbReference type="ARBA" id="ARBA00022898"/>
    </source>
</evidence>
<dbReference type="Pfam" id="PF01212">
    <property type="entry name" value="Beta_elim_lyase"/>
    <property type="match status" value="1"/>
</dbReference>
<feature type="domain" description="Aromatic amino acid beta-eliminating lyase/threonine aldolase" evidence="4">
    <location>
        <begin position="57"/>
        <end position="503"/>
    </location>
</feature>
<dbReference type="InterPro" id="IPR015422">
    <property type="entry name" value="PyrdxlP-dep_Trfase_small"/>
</dbReference>
<dbReference type="InterPro" id="IPR001597">
    <property type="entry name" value="ArAA_b-elim_lyase/Thr_aldolase"/>
</dbReference>
<protein>
    <submittedName>
        <fullName evidence="5">Tryptophanase</fullName>
        <ecNumber evidence="5">4.1.99.1</ecNumber>
    </submittedName>
</protein>
<organism evidence="5 6">
    <name type="scientific">Paratrimastix pyriformis</name>
    <dbReference type="NCBI Taxonomy" id="342808"/>
    <lineage>
        <taxon>Eukaryota</taxon>
        <taxon>Metamonada</taxon>
        <taxon>Preaxostyla</taxon>
        <taxon>Paratrimastigidae</taxon>
        <taxon>Paratrimastix</taxon>
    </lineage>
</organism>
<comment type="similarity">
    <text evidence="2">Belongs to the beta-eliminating lyase family.</text>
</comment>
<keyword evidence="3" id="KW-0663">Pyridoxal phosphate</keyword>
<evidence type="ECO:0000256" key="2">
    <source>
        <dbReference type="ARBA" id="ARBA00009721"/>
    </source>
</evidence>
<dbReference type="GO" id="GO:0009034">
    <property type="term" value="F:tryptophanase activity"/>
    <property type="evidence" value="ECO:0007669"/>
    <property type="project" value="UniProtKB-EC"/>
</dbReference>
<dbReference type="InterPro" id="IPR015424">
    <property type="entry name" value="PyrdxlP-dep_Trfase"/>
</dbReference>
<dbReference type="Gene3D" id="3.40.640.10">
    <property type="entry name" value="Type I PLP-dependent aspartate aminotransferase-like (Major domain)"/>
    <property type="match status" value="1"/>
</dbReference>
<proteinExistence type="inferred from homology"/>
<keyword evidence="6" id="KW-1185">Reference proteome</keyword>
<dbReference type="SUPFAM" id="SSF53383">
    <property type="entry name" value="PLP-dependent transferases"/>
    <property type="match status" value="1"/>
</dbReference>
<dbReference type="EMBL" id="JAPMOS010000005">
    <property type="protein sequence ID" value="KAJ4461820.1"/>
    <property type="molecule type" value="Genomic_DNA"/>
</dbReference>
<accession>A0ABQ8UYJ3</accession>
<dbReference type="PANTHER" id="PTHR32325:SF4">
    <property type="entry name" value="TRYPTOPHANASE"/>
    <property type="match status" value="1"/>
</dbReference>
<keyword evidence="5" id="KW-0456">Lyase</keyword>
<dbReference type="InterPro" id="IPR015421">
    <property type="entry name" value="PyrdxlP-dep_Trfase_major"/>
</dbReference>
<evidence type="ECO:0000313" key="5">
    <source>
        <dbReference type="EMBL" id="KAJ4461820.1"/>
    </source>
</evidence>
<dbReference type="Proteomes" id="UP001141327">
    <property type="component" value="Unassembled WGS sequence"/>
</dbReference>
<dbReference type="NCBIfam" id="NF009709">
    <property type="entry name" value="PRK13238.1"/>
    <property type="match status" value="1"/>
</dbReference>
<dbReference type="Gene3D" id="3.90.1150.10">
    <property type="entry name" value="Aspartate Aminotransferase, domain 1"/>
    <property type="match status" value="2"/>
</dbReference>
<dbReference type="EC" id="4.1.99.1" evidence="5"/>
<name>A0ABQ8UYJ3_9EUKA</name>
<evidence type="ECO:0000256" key="1">
    <source>
        <dbReference type="ARBA" id="ARBA00001933"/>
    </source>
</evidence>
<sequence length="558" mass="62742">MSIQDFKPAEQLGTPIPSQYTLVTRNTFFATEEERRRVQQDTEYNCFAFPSSMLVCDYLSDSGTSAMTDVQWAALMRGDEAYGRNHGYYCMLDSVRQTFEQGDNAKYLVNRVLLNTDVNWILENQQIEGGFVNGGRFQLERPNFFITPQGRGAELLLYSTLHQILLADKPKEWMHSHYVIPSNGFFDTTEAHCHTAGFVPLNMFAAHFHDAFPIADIGKRNPFKGDINVAELEKAIAKYGPERIPFVLMTVTNNTAAGQPVSMQNLIDVHALCHRHGIPVCFDSARFAENAYFIKTYEAGFAERSIQSIVQQMYTLCDVFTMSAKKDGLVNIGGWLCFRDKGLFWQRYSRPGRDVGVALKEKQILSFGNDSYGGLSGRDIMALSVGLSQVVQLAYLHRRVMQSQSMAQRLAQNGVPIVLPPGAHAIYIDTGKFFEGLPMTIGDFGGVGLVIEAIRLYAIRLCELGAFGFEYDQKDDEARKGILDLVRIAIPRNLYNEEHIAYTVAAITELYHNRHLIPKVRITRGAELHLRHFQSGLAPIYPEGHPLHNAPTPKPTSH</sequence>
<evidence type="ECO:0000259" key="4">
    <source>
        <dbReference type="Pfam" id="PF01212"/>
    </source>
</evidence>
<dbReference type="PANTHER" id="PTHR32325">
    <property type="entry name" value="BETA-ELIMINATING LYASE-LIKE PROTEIN-RELATED"/>
    <property type="match status" value="1"/>
</dbReference>